<protein>
    <submittedName>
        <fullName evidence="2">Uncharacterized protein</fullName>
    </submittedName>
</protein>
<evidence type="ECO:0000256" key="1">
    <source>
        <dbReference type="SAM" id="Phobius"/>
    </source>
</evidence>
<proteinExistence type="predicted"/>
<organism evidence="2 3">
    <name type="scientific">Streptomyces pseudogriseolus</name>
    <name type="common">Streptomyces gancidicus</name>
    <name type="synonym">Streptomyces rubiginosus</name>
    <dbReference type="NCBI Taxonomy" id="36817"/>
    <lineage>
        <taxon>Bacteria</taxon>
        <taxon>Bacillati</taxon>
        <taxon>Actinomycetota</taxon>
        <taxon>Actinomycetes</taxon>
        <taxon>Kitasatosporales</taxon>
        <taxon>Streptomycetaceae</taxon>
        <taxon>Streptomyces</taxon>
        <taxon>Streptomyces pseudogriseolus group</taxon>
    </lineage>
</organism>
<accession>A0ABQ2TFL8</accession>
<sequence length="66" mass="6902">MEELTPQGQSAPGTPPIWVTGVTYGGALLAGVVLIMSGHASPAEASGYVAPFLVVYEKLAQRRRGF</sequence>
<dbReference type="Proteomes" id="UP000597853">
    <property type="component" value="Unassembled WGS sequence"/>
</dbReference>
<comment type="caution">
    <text evidence="2">The sequence shown here is derived from an EMBL/GenBank/DDBJ whole genome shotgun (WGS) entry which is preliminary data.</text>
</comment>
<dbReference type="EMBL" id="BMTX01000018">
    <property type="protein sequence ID" value="GGS64014.1"/>
    <property type="molecule type" value="Genomic_DNA"/>
</dbReference>
<feature type="transmembrane region" description="Helical" evidence="1">
    <location>
        <begin position="17"/>
        <end position="36"/>
    </location>
</feature>
<name>A0ABQ2TFL8_STREZ</name>
<keyword evidence="3" id="KW-1185">Reference proteome</keyword>
<evidence type="ECO:0000313" key="2">
    <source>
        <dbReference type="EMBL" id="GGS64014.1"/>
    </source>
</evidence>
<keyword evidence="1" id="KW-1133">Transmembrane helix</keyword>
<gene>
    <name evidence="2" type="ORF">GCM10010285_49250</name>
</gene>
<keyword evidence="1" id="KW-0812">Transmembrane</keyword>
<evidence type="ECO:0000313" key="3">
    <source>
        <dbReference type="Proteomes" id="UP000597853"/>
    </source>
</evidence>
<keyword evidence="1" id="KW-0472">Membrane</keyword>
<reference evidence="3" key="1">
    <citation type="journal article" date="2019" name="Int. J. Syst. Evol. Microbiol.">
        <title>The Global Catalogue of Microorganisms (GCM) 10K type strain sequencing project: providing services to taxonomists for standard genome sequencing and annotation.</title>
        <authorList>
            <consortium name="The Broad Institute Genomics Platform"/>
            <consortium name="The Broad Institute Genome Sequencing Center for Infectious Disease"/>
            <person name="Wu L."/>
            <person name="Ma J."/>
        </authorList>
    </citation>
    <scope>NUCLEOTIDE SEQUENCE [LARGE SCALE GENOMIC DNA]</scope>
    <source>
        <strain evidence="3">JCM 4416</strain>
    </source>
</reference>